<keyword evidence="3" id="KW-1185">Reference proteome</keyword>
<dbReference type="EMBL" id="BMAU01021196">
    <property type="protein sequence ID" value="GFX97102.1"/>
    <property type="molecule type" value="Genomic_DNA"/>
</dbReference>
<evidence type="ECO:0000313" key="3">
    <source>
        <dbReference type="Proteomes" id="UP000887159"/>
    </source>
</evidence>
<sequence>MRLYHWTKRGSFGKSENHSPHGSKRCGQLEDAGKNEWTMADFSVIMVLVDLGPQRIKRTDLLIDQESQRLIHRYQPSDLRPTQE</sequence>
<reference evidence="2" key="1">
    <citation type="submission" date="2020-08" db="EMBL/GenBank/DDBJ databases">
        <title>Multicomponent nature underlies the extraordinary mechanical properties of spider dragline silk.</title>
        <authorList>
            <person name="Kono N."/>
            <person name="Nakamura H."/>
            <person name="Mori M."/>
            <person name="Yoshida Y."/>
            <person name="Ohtoshi R."/>
            <person name="Malay A.D."/>
            <person name="Moran D.A.P."/>
            <person name="Tomita M."/>
            <person name="Numata K."/>
            <person name="Arakawa K."/>
        </authorList>
    </citation>
    <scope>NUCLEOTIDE SEQUENCE</scope>
</reference>
<gene>
    <name evidence="2" type="ORF">TNCV_555921</name>
</gene>
<evidence type="ECO:0000313" key="2">
    <source>
        <dbReference type="EMBL" id="GFX97102.1"/>
    </source>
</evidence>
<name>A0A8X6RQD1_TRICX</name>
<proteinExistence type="predicted"/>
<evidence type="ECO:0000256" key="1">
    <source>
        <dbReference type="SAM" id="MobiDB-lite"/>
    </source>
</evidence>
<organism evidence="2 3">
    <name type="scientific">Trichonephila clavipes</name>
    <name type="common">Golden silk orbweaver</name>
    <name type="synonym">Nephila clavipes</name>
    <dbReference type="NCBI Taxonomy" id="2585209"/>
    <lineage>
        <taxon>Eukaryota</taxon>
        <taxon>Metazoa</taxon>
        <taxon>Ecdysozoa</taxon>
        <taxon>Arthropoda</taxon>
        <taxon>Chelicerata</taxon>
        <taxon>Arachnida</taxon>
        <taxon>Araneae</taxon>
        <taxon>Araneomorphae</taxon>
        <taxon>Entelegynae</taxon>
        <taxon>Araneoidea</taxon>
        <taxon>Nephilidae</taxon>
        <taxon>Trichonephila</taxon>
    </lineage>
</organism>
<accession>A0A8X6RQD1</accession>
<protein>
    <submittedName>
        <fullName evidence="2">Uncharacterized protein</fullName>
    </submittedName>
</protein>
<feature type="region of interest" description="Disordered" evidence="1">
    <location>
        <begin position="1"/>
        <end position="29"/>
    </location>
</feature>
<dbReference type="AlphaFoldDB" id="A0A8X6RQD1"/>
<comment type="caution">
    <text evidence="2">The sequence shown here is derived from an EMBL/GenBank/DDBJ whole genome shotgun (WGS) entry which is preliminary data.</text>
</comment>
<dbReference type="Proteomes" id="UP000887159">
    <property type="component" value="Unassembled WGS sequence"/>
</dbReference>